<dbReference type="InterPro" id="IPR003594">
    <property type="entry name" value="HATPase_dom"/>
</dbReference>
<evidence type="ECO:0000256" key="9">
    <source>
        <dbReference type="ARBA" id="ARBA00064003"/>
    </source>
</evidence>
<dbReference type="CDD" id="cd16922">
    <property type="entry name" value="HATPase_EvgS-ArcB-TorS-like"/>
    <property type="match status" value="1"/>
</dbReference>
<dbReference type="InterPro" id="IPR036097">
    <property type="entry name" value="HisK_dim/P_sf"/>
</dbReference>
<keyword evidence="7" id="KW-0067">ATP-binding</keyword>
<dbReference type="EC" id="2.7.13.3" evidence="2"/>
<evidence type="ECO:0000256" key="8">
    <source>
        <dbReference type="ARBA" id="ARBA00023012"/>
    </source>
</evidence>
<dbReference type="CDD" id="cd00082">
    <property type="entry name" value="HisKA"/>
    <property type="match status" value="1"/>
</dbReference>
<keyword evidence="3 11" id="KW-0597">Phosphoprotein</keyword>
<keyword evidence="4" id="KW-0808">Transferase</keyword>
<feature type="modified residue" description="4-aspartylphosphate" evidence="11">
    <location>
        <position position="662"/>
    </location>
</feature>
<dbReference type="InterPro" id="IPR011006">
    <property type="entry name" value="CheY-like_superfamily"/>
</dbReference>
<dbReference type="Proteomes" id="UP000249364">
    <property type="component" value="Unassembled WGS sequence"/>
</dbReference>
<dbReference type="PROSITE" id="PS50109">
    <property type="entry name" value="HIS_KIN"/>
    <property type="match status" value="1"/>
</dbReference>
<dbReference type="RefSeq" id="WP_170124710.1">
    <property type="nucleotide sequence ID" value="NZ_MEHT01000007.1"/>
</dbReference>
<keyword evidence="6" id="KW-0418">Kinase</keyword>
<dbReference type="InterPro" id="IPR036890">
    <property type="entry name" value="HATPase_C_sf"/>
</dbReference>
<dbReference type="SUPFAM" id="SSF52172">
    <property type="entry name" value="CheY-like"/>
    <property type="match status" value="2"/>
</dbReference>
<dbReference type="SUPFAM" id="SSF47384">
    <property type="entry name" value="Homodimeric domain of signal transducing histidine kinase"/>
    <property type="match status" value="1"/>
</dbReference>
<dbReference type="InterPro" id="IPR001789">
    <property type="entry name" value="Sig_transdc_resp-reg_receiver"/>
</dbReference>
<keyword evidence="5" id="KW-0547">Nucleotide-binding</keyword>
<dbReference type="Pfam" id="PF00512">
    <property type="entry name" value="HisKA"/>
    <property type="match status" value="1"/>
</dbReference>
<dbReference type="PANTHER" id="PTHR45339">
    <property type="entry name" value="HYBRID SIGNAL TRANSDUCTION HISTIDINE KINASE J"/>
    <property type="match status" value="1"/>
</dbReference>
<proteinExistence type="predicted"/>
<dbReference type="InterPro" id="IPR004358">
    <property type="entry name" value="Sig_transdc_His_kin-like_C"/>
</dbReference>
<keyword evidence="16" id="KW-1185">Reference proteome</keyword>
<gene>
    <name evidence="15" type="ORF">LY56_01118</name>
</gene>
<protein>
    <recommendedName>
        <fullName evidence="10">Sensory/regulatory protein RpfC</fullName>
        <ecNumber evidence="2">2.7.13.3</ecNumber>
    </recommendedName>
</protein>
<evidence type="ECO:0000256" key="1">
    <source>
        <dbReference type="ARBA" id="ARBA00000085"/>
    </source>
</evidence>
<feature type="domain" description="Histidine kinase" evidence="13">
    <location>
        <begin position="233"/>
        <end position="454"/>
    </location>
</feature>
<feature type="domain" description="Response regulatory" evidence="14">
    <location>
        <begin position="472"/>
        <end position="585"/>
    </location>
</feature>
<evidence type="ECO:0000256" key="10">
    <source>
        <dbReference type="ARBA" id="ARBA00068150"/>
    </source>
</evidence>
<dbReference type="FunFam" id="1.10.287.130:FF:000002">
    <property type="entry name" value="Two-component osmosensing histidine kinase"/>
    <property type="match status" value="1"/>
</dbReference>
<reference evidence="15 16" key="1">
    <citation type="submission" date="2018-06" db="EMBL/GenBank/DDBJ databases">
        <title>Genomic Encyclopedia of Archaeal and Bacterial Type Strains, Phase II (KMG-II): from individual species to whole genera.</title>
        <authorList>
            <person name="Goeker M."/>
        </authorList>
    </citation>
    <scope>NUCLEOTIDE SEQUENCE [LARGE SCALE GENOMIC DNA]</scope>
    <source>
        <strain evidence="15 16">DSM 13087</strain>
    </source>
</reference>
<dbReference type="PRINTS" id="PR00344">
    <property type="entry name" value="BCTRLSENSOR"/>
</dbReference>
<dbReference type="Gene3D" id="3.40.50.2300">
    <property type="match status" value="2"/>
</dbReference>
<organism evidence="15 16">
    <name type="scientific">Roseinatronobacter thiooxidans</name>
    <dbReference type="NCBI Taxonomy" id="121821"/>
    <lineage>
        <taxon>Bacteria</taxon>
        <taxon>Pseudomonadati</taxon>
        <taxon>Pseudomonadota</taxon>
        <taxon>Alphaproteobacteria</taxon>
        <taxon>Rhodobacterales</taxon>
        <taxon>Paracoccaceae</taxon>
        <taxon>Roseinatronobacter</taxon>
    </lineage>
</organism>
<dbReference type="PANTHER" id="PTHR45339:SF5">
    <property type="entry name" value="HISTIDINE KINASE"/>
    <property type="match status" value="1"/>
</dbReference>
<dbReference type="InterPro" id="IPR005467">
    <property type="entry name" value="His_kinase_dom"/>
</dbReference>
<dbReference type="SMART" id="SM00448">
    <property type="entry name" value="REC"/>
    <property type="match status" value="2"/>
</dbReference>
<dbReference type="SMART" id="SM00388">
    <property type="entry name" value="HisKA"/>
    <property type="match status" value="1"/>
</dbReference>
<dbReference type="Pfam" id="PF02518">
    <property type="entry name" value="HATPase_c"/>
    <property type="match status" value="1"/>
</dbReference>
<feature type="domain" description="Response regulatory" evidence="14">
    <location>
        <begin position="613"/>
        <end position="729"/>
    </location>
</feature>
<evidence type="ECO:0000256" key="7">
    <source>
        <dbReference type="ARBA" id="ARBA00022840"/>
    </source>
</evidence>
<evidence type="ECO:0000259" key="14">
    <source>
        <dbReference type="PROSITE" id="PS50110"/>
    </source>
</evidence>
<dbReference type="PROSITE" id="PS50110">
    <property type="entry name" value="RESPONSE_REGULATORY"/>
    <property type="match status" value="2"/>
</dbReference>
<evidence type="ECO:0000256" key="12">
    <source>
        <dbReference type="SAM" id="Coils"/>
    </source>
</evidence>
<dbReference type="InterPro" id="IPR003661">
    <property type="entry name" value="HisK_dim/P_dom"/>
</dbReference>
<keyword evidence="12" id="KW-0175">Coiled coil</keyword>
<dbReference type="Gene3D" id="3.30.565.10">
    <property type="entry name" value="Histidine kinase-like ATPase, C-terminal domain"/>
    <property type="match status" value="1"/>
</dbReference>
<dbReference type="STRING" id="121821.GCA_001870675_01965"/>
<evidence type="ECO:0000313" key="16">
    <source>
        <dbReference type="Proteomes" id="UP000249364"/>
    </source>
</evidence>
<dbReference type="EMBL" id="QKZQ01000004">
    <property type="protein sequence ID" value="PZX46147.1"/>
    <property type="molecule type" value="Genomic_DNA"/>
</dbReference>
<dbReference type="AlphaFoldDB" id="A0A2W7QQJ1"/>
<feature type="modified residue" description="4-aspartylphosphate" evidence="11">
    <location>
        <position position="521"/>
    </location>
</feature>
<dbReference type="SMART" id="SM00387">
    <property type="entry name" value="HATPase_c"/>
    <property type="match status" value="1"/>
</dbReference>
<evidence type="ECO:0000259" key="13">
    <source>
        <dbReference type="PROSITE" id="PS50109"/>
    </source>
</evidence>
<dbReference type="GO" id="GO:0000155">
    <property type="term" value="F:phosphorelay sensor kinase activity"/>
    <property type="evidence" value="ECO:0007669"/>
    <property type="project" value="InterPro"/>
</dbReference>
<evidence type="ECO:0000256" key="11">
    <source>
        <dbReference type="PROSITE-ProRule" id="PRU00169"/>
    </source>
</evidence>
<dbReference type="GO" id="GO:0005524">
    <property type="term" value="F:ATP binding"/>
    <property type="evidence" value="ECO:0007669"/>
    <property type="project" value="UniProtKB-KW"/>
</dbReference>
<dbReference type="Gene3D" id="1.10.287.130">
    <property type="match status" value="1"/>
</dbReference>
<comment type="caution">
    <text evidence="15">The sequence shown here is derived from an EMBL/GenBank/DDBJ whole genome shotgun (WGS) entry which is preliminary data.</text>
</comment>
<feature type="coiled-coil region" evidence="12">
    <location>
        <begin position="11"/>
        <end position="38"/>
    </location>
</feature>
<evidence type="ECO:0000256" key="6">
    <source>
        <dbReference type="ARBA" id="ARBA00022777"/>
    </source>
</evidence>
<dbReference type="FunFam" id="3.30.565.10:FF:000010">
    <property type="entry name" value="Sensor histidine kinase RcsC"/>
    <property type="match status" value="1"/>
</dbReference>
<evidence type="ECO:0000313" key="15">
    <source>
        <dbReference type="EMBL" id="PZX46147.1"/>
    </source>
</evidence>
<sequence length="738" mass="81728">MNCDISFPERLARERRARLRAERLYEQAQRDLRAMNEHLRDHAFKLSDQVIAQREELGAIRRHAHSLEGVNTQVSQDLQVAHSEIDLANLRLREAVETLQDGFAVFDGDQALILANQAYLSVFRPFAEVQPGIRYTRILEICAHENLVELGEFSADEWVFSMLRRWRQPHIPPIELHFLTGMSVRLTDRRVANGDYVSLVHNITDALRYQAELRDAQTRAEAAVEAKSAFLANMSHEIRTPMNGVVGMAELLAETALDEEQRSYAQTISSSGQALVSIINDILDFSKMDAGRLHLNPTSFDLEKTIHEVLSLLAPVARSKRIELILDYDMFLPAHLVADYGRMRQILTNLVGNAIKFTETGYILVRAVGLGTSETGQIVTITVEDTGIGIAPKDQGHIFTEFSQVEQTARRRYEGTGLGLAITKRIVAQMGGKIWVESEQGVGSCFGVTLDFPVANDLPAPVPQDLPEGLRSALLVSDHLISREIVARRLKALSVAVMTATQKDTVQRQIARSPPDFALIDQDLIEGGIGGLLAELAQHSPATKVVVLCSNPAEIKSELAQHSVFATLHKPLIWRNLLAALHGPARAAAPPSDGGDRAKPALPARQGTARKLRILYAEDNKVNRLVFTKMLKNMEIDLHMAENGRLAVEMFSQIAPDIVFMDVSMPEMDGREATRRIRATALGKSVPIIALTAHALQEEITRMLDAGMNAMLSKPLKKAELLAALRDHAPTEFSMSEG</sequence>
<name>A0A2W7QQJ1_9RHOB</name>
<evidence type="ECO:0000256" key="3">
    <source>
        <dbReference type="ARBA" id="ARBA00022553"/>
    </source>
</evidence>
<dbReference type="Pfam" id="PF00072">
    <property type="entry name" value="Response_reg"/>
    <property type="match status" value="1"/>
</dbReference>
<comment type="subunit">
    <text evidence="9">At low DSF concentrations, interacts with RpfF.</text>
</comment>
<dbReference type="Pfam" id="PF12860">
    <property type="entry name" value="PAS_7"/>
    <property type="match status" value="1"/>
</dbReference>
<dbReference type="SUPFAM" id="SSF55874">
    <property type="entry name" value="ATPase domain of HSP90 chaperone/DNA topoisomerase II/histidine kinase"/>
    <property type="match status" value="1"/>
</dbReference>
<evidence type="ECO:0000256" key="5">
    <source>
        <dbReference type="ARBA" id="ARBA00022741"/>
    </source>
</evidence>
<accession>A0A2W7QQJ1</accession>
<evidence type="ECO:0000256" key="2">
    <source>
        <dbReference type="ARBA" id="ARBA00012438"/>
    </source>
</evidence>
<keyword evidence="8" id="KW-0902">Two-component regulatory system</keyword>
<comment type="catalytic activity">
    <reaction evidence="1">
        <text>ATP + protein L-histidine = ADP + protein N-phospho-L-histidine.</text>
        <dbReference type="EC" id="2.7.13.3"/>
    </reaction>
</comment>
<dbReference type="CDD" id="cd17546">
    <property type="entry name" value="REC_hyHK_CKI1_RcsC-like"/>
    <property type="match status" value="1"/>
</dbReference>
<evidence type="ECO:0000256" key="4">
    <source>
        <dbReference type="ARBA" id="ARBA00022679"/>
    </source>
</evidence>